<dbReference type="Proteomes" id="UP000271573">
    <property type="component" value="Chromosome"/>
</dbReference>
<evidence type="ECO:0000313" key="6">
    <source>
        <dbReference type="Proteomes" id="UP000271573"/>
    </source>
</evidence>
<dbReference type="PROSITE" id="PS51257">
    <property type="entry name" value="PROKAR_LIPOPROTEIN"/>
    <property type="match status" value="1"/>
</dbReference>
<dbReference type="KEGG" id="nbe:Back2_05380"/>
<dbReference type="GO" id="GO:0046872">
    <property type="term" value="F:metal ion binding"/>
    <property type="evidence" value="ECO:0007669"/>
    <property type="project" value="UniProtKB-KW"/>
</dbReference>
<reference evidence="5 6" key="1">
    <citation type="submission" date="2018-11" db="EMBL/GenBank/DDBJ databases">
        <title>Complete genome sequence of Nocardioides baekrokdamisoli strain KCTC 39748.</title>
        <authorList>
            <person name="Kang S.W."/>
            <person name="Lee K.C."/>
            <person name="Kim K.K."/>
            <person name="Kim J.S."/>
            <person name="Kim D.S."/>
            <person name="Ko S.H."/>
            <person name="Yang S.H."/>
            <person name="Shin Y.K."/>
            <person name="Lee J.S."/>
        </authorList>
    </citation>
    <scope>NUCLEOTIDE SEQUENCE [LARGE SCALE GENOMIC DNA]</scope>
    <source>
        <strain evidence="5 6">KCTC 39748</strain>
    </source>
</reference>
<dbReference type="OrthoDB" id="9790194at2"/>
<name>A0A3G9IRJ4_9ACTN</name>
<keyword evidence="3" id="KW-1015">Disulfide bond</keyword>
<evidence type="ECO:0000256" key="1">
    <source>
        <dbReference type="ARBA" id="ARBA00010996"/>
    </source>
</evidence>
<dbReference type="InterPro" id="IPR036249">
    <property type="entry name" value="Thioredoxin-like_sf"/>
</dbReference>
<dbReference type="CDD" id="cd02968">
    <property type="entry name" value="SCO"/>
    <property type="match status" value="1"/>
</dbReference>
<protein>
    <recommendedName>
        <fullName evidence="7">SCO family protein</fullName>
    </recommendedName>
</protein>
<dbReference type="RefSeq" id="WP_125566523.1">
    <property type="nucleotide sequence ID" value="NZ_AP019307.1"/>
</dbReference>
<evidence type="ECO:0000313" key="5">
    <source>
        <dbReference type="EMBL" id="BBH16251.1"/>
    </source>
</evidence>
<feature type="binding site" evidence="2">
    <location>
        <position position="77"/>
    </location>
    <ligand>
        <name>Cu cation</name>
        <dbReference type="ChEBI" id="CHEBI:23378"/>
    </ligand>
</feature>
<dbReference type="PANTHER" id="PTHR12151:SF25">
    <property type="entry name" value="LINALOOL DEHYDRATASE_ISOMERASE DOMAIN-CONTAINING PROTEIN"/>
    <property type="match status" value="1"/>
</dbReference>
<gene>
    <name evidence="5" type="ORF">Back2_05380</name>
</gene>
<keyword evidence="2" id="KW-0479">Metal-binding</keyword>
<dbReference type="PANTHER" id="PTHR12151">
    <property type="entry name" value="ELECTRON TRANSPORT PROTIN SCO1/SENC FAMILY MEMBER"/>
    <property type="match status" value="1"/>
</dbReference>
<dbReference type="Gene3D" id="3.40.30.10">
    <property type="entry name" value="Glutaredoxin"/>
    <property type="match status" value="1"/>
</dbReference>
<evidence type="ECO:0000256" key="3">
    <source>
        <dbReference type="PIRSR" id="PIRSR603782-2"/>
    </source>
</evidence>
<evidence type="ECO:0000256" key="4">
    <source>
        <dbReference type="SAM" id="SignalP"/>
    </source>
</evidence>
<feature type="binding site" evidence="2">
    <location>
        <position position="81"/>
    </location>
    <ligand>
        <name>Cu cation</name>
        <dbReference type="ChEBI" id="CHEBI:23378"/>
    </ligand>
</feature>
<proteinExistence type="inferred from homology"/>
<evidence type="ECO:0000256" key="2">
    <source>
        <dbReference type="PIRSR" id="PIRSR603782-1"/>
    </source>
</evidence>
<feature type="signal peptide" evidence="4">
    <location>
        <begin position="1"/>
        <end position="27"/>
    </location>
</feature>
<evidence type="ECO:0008006" key="7">
    <source>
        <dbReference type="Google" id="ProtNLM"/>
    </source>
</evidence>
<dbReference type="InterPro" id="IPR003782">
    <property type="entry name" value="SCO1/SenC"/>
</dbReference>
<keyword evidence="4" id="KW-0732">Signal</keyword>
<dbReference type="Pfam" id="PF02630">
    <property type="entry name" value="SCO1-SenC"/>
    <property type="match status" value="1"/>
</dbReference>
<keyword evidence="6" id="KW-1185">Reference proteome</keyword>
<comment type="similarity">
    <text evidence="1">Belongs to the SCO1/2 family.</text>
</comment>
<feature type="disulfide bond" description="Redox-active" evidence="3">
    <location>
        <begin position="77"/>
        <end position="81"/>
    </location>
</feature>
<sequence>MNLTHLKRLVVALVGAALLAACGSSQQASGPHQFTASGYGPYKPATVALTDTAGAPYDLGSTLQTPLTLVFFGYTNCPDECPAVMSQLGSAFSRLSADQTSKITMVFVTTDPARDSAKVERRWLDRYDSRFIGVTGPIARIIDLASSLKLYVKGAERLPSGGYDVPTHDTHVVALNARHVAVAIWDIGTTSKQYAGDLQAMLNGAVPE</sequence>
<dbReference type="SUPFAM" id="SSF52833">
    <property type="entry name" value="Thioredoxin-like"/>
    <property type="match status" value="1"/>
</dbReference>
<dbReference type="EMBL" id="AP019307">
    <property type="protein sequence ID" value="BBH16251.1"/>
    <property type="molecule type" value="Genomic_DNA"/>
</dbReference>
<feature type="chain" id="PRO_5018328281" description="SCO family protein" evidence="4">
    <location>
        <begin position="28"/>
        <end position="208"/>
    </location>
</feature>
<organism evidence="5 6">
    <name type="scientific">Nocardioides baekrokdamisoli</name>
    <dbReference type="NCBI Taxonomy" id="1804624"/>
    <lineage>
        <taxon>Bacteria</taxon>
        <taxon>Bacillati</taxon>
        <taxon>Actinomycetota</taxon>
        <taxon>Actinomycetes</taxon>
        <taxon>Propionibacteriales</taxon>
        <taxon>Nocardioidaceae</taxon>
        <taxon>Nocardioides</taxon>
    </lineage>
</organism>
<accession>A0A3G9IRJ4</accession>
<dbReference type="AlphaFoldDB" id="A0A3G9IRJ4"/>
<keyword evidence="2" id="KW-0186">Copper</keyword>